<comment type="catalytic activity">
    <reaction evidence="10">
        <text>L-seryl-[protein] + ATP = O-phospho-L-seryl-[protein] + ADP + H(+)</text>
        <dbReference type="Rhea" id="RHEA:17989"/>
        <dbReference type="Rhea" id="RHEA-COMP:9863"/>
        <dbReference type="Rhea" id="RHEA-COMP:11604"/>
        <dbReference type="ChEBI" id="CHEBI:15378"/>
        <dbReference type="ChEBI" id="CHEBI:29999"/>
        <dbReference type="ChEBI" id="CHEBI:30616"/>
        <dbReference type="ChEBI" id="CHEBI:83421"/>
        <dbReference type="ChEBI" id="CHEBI:456216"/>
        <dbReference type="EC" id="2.7.11.1"/>
    </reaction>
    <physiologicalReaction direction="left-to-right" evidence="10">
        <dbReference type="Rhea" id="RHEA:17990"/>
    </physiologicalReaction>
</comment>
<comment type="similarity">
    <text evidence="8">Belongs to the protein kinase superfamily. Ser/Thr protein kinase family. GCN2 subfamily.</text>
</comment>
<dbReference type="SMART" id="SM00220">
    <property type="entry name" value="S_TKc"/>
    <property type="match status" value="1"/>
</dbReference>
<evidence type="ECO:0000259" key="11">
    <source>
        <dbReference type="PROSITE" id="PS50011"/>
    </source>
</evidence>
<keyword evidence="2" id="KW-0723">Serine/threonine-protein kinase</keyword>
<reference evidence="12 13" key="1">
    <citation type="journal article" date="2023" name="Elife">
        <title>Identification of key yeast species and microbe-microbe interactions impacting larval growth of Drosophila in the wild.</title>
        <authorList>
            <person name="Mure A."/>
            <person name="Sugiura Y."/>
            <person name="Maeda R."/>
            <person name="Honda K."/>
            <person name="Sakurai N."/>
            <person name="Takahashi Y."/>
            <person name="Watada M."/>
            <person name="Katoh T."/>
            <person name="Gotoh A."/>
            <person name="Gotoh Y."/>
            <person name="Taniguchi I."/>
            <person name="Nakamura K."/>
            <person name="Hayashi T."/>
            <person name="Katayama T."/>
            <person name="Uemura T."/>
            <person name="Hattori Y."/>
        </authorList>
    </citation>
    <scope>NUCLEOTIDE SEQUENCE [LARGE SCALE GENOMIC DNA]</scope>
    <source>
        <strain evidence="12 13">SB-73</strain>
    </source>
</reference>
<dbReference type="InterPro" id="IPR000719">
    <property type="entry name" value="Prot_kinase_dom"/>
</dbReference>
<dbReference type="CDD" id="cd00180">
    <property type="entry name" value="PKc"/>
    <property type="match status" value="1"/>
</dbReference>
<keyword evidence="6" id="KW-0067">ATP-binding</keyword>
<name>A0AAV5RLJ7_STABA</name>
<dbReference type="SUPFAM" id="SSF56112">
    <property type="entry name" value="Protein kinase-like (PK-like)"/>
    <property type="match status" value="1"/>
</dbReference>
<dbReference type="GO" id="GO:0004694">
    <property type="term" value="F:eukaryotic translation initiation factor 2alpha kinase activity"/>
    <property type="evidence" value="ECO:0007669"/>
    <property type="project" value="TreeGrafter"/>
</dbReference>
<dbReference type="InterPro" id="IPR050339">
    <property type="entry name" value="CC_SR_Kinase"/>
</dbReference>
<organism evidence="12 13">
    <name type="scientific">Starmerella bacillaris</name>
    <name type="common">Yeast</name>
    <name type="synonym">Candida zemplinina</name>
    <dbReference type="NCBI Taxonomy" id="1247836"/>
    <lineage>
        <taxon>Eukaryota</taxon>
        <taxon>Fungi</taxon>
        <taxon>Dikarya</taxon>
        <taxon>Ascomycota</taxon>
        <taxon>Saccharomycotina</taxon>
        <taxon>Dipodascomycetes</taxon>
        <taxon>Dipodascales</taxon>
        <taxon>Trichomonascaceae</taxon>
        <taxon>Starmerella</taxon>
    </lineage>
</organism>
<dbReference type="GO" id="GO:0005634">
    <property type="term" value="C:nucleus"/>
    <property type="evidence" value="ECO:0007669"/>
    <property type="project" value="TreeGrafter"/>
</dbReference>
<dbReference type="PANTHER" id="PTHR11042:SF160">
    <property type="entry name" value="EUKARYOTIC TRANSLATION INITIATION FACTOR 2-ALPHA KINASE 1"/>
    <property type="match status" value="1"/>
</dbReference>
<evidence type="ECO:0000256" key="8">
    <source>
        <dbReference type="ARBA" id="ARBA00037982"/>
    </source>
</evidence>
<comment type="catalytic activity">
    <reaction evidence="9">
        <text>L-threonyl-[protein] + ATP = O-phospho-L-threonyl-[protein] + ADP + H(+)</text>
        <dbReference type="Rhea" id="RHEA:46608"/>
        <dbReference type="Rhea" id="RHEA-COMP:11060"/>
        <dbReference type="Rhea" id="RHEA-COMP:11605"/>
        <dbReference type="ChEBI" id="CHEBI:15378"/>
        <dbReference type="ChEBI" id="CHEBI:30013"/>
        <dbReference type="ChEBI" id="CHEBI:30616"/>
        <dbReference type="ChEBI" id="CHEBI:61977"/>
        <dbReference type="ChEBI" id="CHEBI:456216"/>
        <dbReference type="EC" id="2.7.11.1"/>
    </reaction>
    <physiologicalReaction direction="left-to-right" evidence="9">
        <dbReference type="Rhea" id="RHEA:46609"/>
    </physiologicalReaction>
</comment>
<keyword evidence="4" id="KW-0547">Nucleotide-binding</keyword>
<gene>
    <name evidence="12" type="ORF">DASB73_032680</name>
</gene>
<evidence type="ECO:0000256" key="7">
    <source>
        <dbReference type="ARBA" id="ARBA00023193"/>
    </source>
</evidence>
<dbReference type="InterPro" id="IPR011009">
    <property type="entry name" value="Kinase-like_dom_sf"/>
</dbReference>
<dbReference type="EC" id="2.7.11.1" evidence="1"/>
<sequence>MEVLGRGRFAIVKKVNNLAVKTIYTDDQVLPHNWRAEVAALNNVRSPNVITAENVLEKLEIMEPYVAISMQLLSYTLEAVIYQNAKANFPANTGFRNAMPLDRATQIIKGIANGLTAIHAQGIIHRDLKPENIMFLKSSDVSASYNPIIIDFGIAYVPGVSKEEFNEKITQISTNEYKSPEALYGVKNYTEKVDIWALGCLLARLLNPDCTPLFTPYTSEIGLVLAQKSELGPPDLNNCPSLSGCLSPCWEGTKKPGVLDAITAKFENEPNAKTLVSLMFKMLDFEWTNRPSAEEIVNTLN</sequence>
<evidence type="ECO:0000313" key="13">
    <source>
        <dbReference type="Proteomes" id="UP001362899"/>
    </source>
</evidence>
<evidence type="ECO:0000313" key="12">
    <source>
        <dbReference type="EMBL" id="GMM52305.1"/>
    </source>
</evidence>
<dbReference type="EMBL" id="BTGC01000008">
    <property type="protein sequence ID" value="GMM52305.1"/>
    <property type="molecule type" value="Genomic_DNA"/>
</dbReference>
<proteinExistence type="inferred from homology"/>
<dbReference type="Gene3D" id="1.10.510.10">
    <property type="entry name" value="Transferase(Phosphotransferase) domain 1"/>
    <property type="match status" value="1"/>
</dbReference>
<dbReference type="AlphaFoldDB" id="A0AAV5RLJ7"/>
<feature type="domain" description="Protein kinase" evidence="11">
    <location>
        <begin position="1"/>
        <end position="301"/>
    </location>
</feature>
<dbReference type="GO" id="GO:0005737">
    <property type="term" value="C:cytoplasm"/>
    <property type="evidence" value="ECO:0007669"/>
    <property type="project" value="TreeGrafter"/>
</dbReference>
<evidence type="ECO:0000256" key="3">
    <source>
        <dbReference type="ARBA" id="ARBA00022679"/>
    </source>
</evidence>
<evidence type="ECO:0000256" key="1">
    <source>
        <dbReference type="ARBA" id="ARBA00012513"/>
    </source>
</evidence>
<evidence type="ECO:0000256" key="9">
    <source>
        <dbReference type="ARBA" id="ARBA00048659"/>
    </source>
</evidence>
<evidence type="ECO:0000256" key="5">
    <source>
        <dbReference type="ARBA" id="ARBA00022777"/>
    </source>
</evidence>
<dbReference type="Pfam" id="PF00069">
    <property type="entry name" value="Pkinase"/>
    <property type="match status" value="1"/>
</dbReference>
<evidence type="ECO:0000256" key="6">
    <source>
        <dbReference type="ARBA" id="ARBA00022840"/>
    </source>
</evidence>
<evidence type="ECO:0000256" key="2">
    <source>
        <dbReference type="ARBA" id="ARBA00022527"/>
    </source>
</evidence>
<keyword evidence="3" id="KW-0808">Transferase</keyword>
<dbReference type="InterPro" id="IPR008271">
    <property type="entry name" value="Ser/Thr_kinase_AS"/>
</dbReference>
<comment type="caution">
    <text evidence="12">The sequence shown here is derived from an EMBL/GenBank/DDBJ whole genome shotgun (WGS) entry which is preliminary data.</text>
</comment>
<accession>A0AAV5RLJ7</accession>
<keyword evidence="5 12" id="KW-0418">Kinase</keyword>
<dbReference type="Proteomes" id="UP001362899">
    <property type="component" value="Unassembled WGS sequence"/>
</dbReference>
<dbReference type="PANTHER" id="PTHR11042">
    <property type="entry name" value="EUKARYOTIC TRANSLATION INITIATION FACTOR 2-ALPHA KINASE EIF2-ALPHA KINASE -RELATED"/>
    <property type="match status" value="1"/>
</dbReference>
<dbReference type="PROSITE" id="PS50011">
    <property type="entry name" value="PROTEIN_KINASE_DOM"/>
    <property type="match status" value="1"/>
</dbReference>
<dbReference type="PROSITE" id="PS00108">
    <property type="entry name" value="PROTEIN_KINASE_ST"/>
    <property type="match status" value="1"/>
</dbReference>
<dbReference type="GO" id="GO:0017148">
    <property type="term" value="P:negative regulation of translation"/>
    <property type="evidence" value="ECO:0007669"/>
    <property type="project" value="UniProtKB-KW"/>
</dbReference>
<protein>
    <recommendedName>
        <fullName evidence="1">non-specific serine/threonine protein kinase</fullName>
        <ecNumber evidence="1">2.7.11.1</ecNumber>
    </recommendedName>
</protein>
<evidence type="ECO:0000256" key="10">
    <source>
        <dbReference type="ARBA" id="ARBA00048977"/>
    </source>
</evidence>
<keyword evidence="13" id="KW-1185">Reference proteome</keyword>
<dbReference type="GO" id="GO:0005524">
    <property type="term" value="F:ATP binding"/>
    <property type="evidence" value="ECO:0007669"/>
    <property type="project" value="UniProtKB-KW"/>
</dbReference>
<evidence type="ECO:0000256" key="4">
    <source>
        <dbReference type="ARBA" id="ARBA00022741"/>
    </source>
</evidence>
<keyword evidence="7" id="KW-0652">Protein synthesis inhibitor</keyword>